<protein>
    <recommendedName>
        <fullName evidence="7">Endolytic murein transglycosylase</fullName>
        <ecNumber evidence="7">4.2.2.29</ecNumber>
    </recommendedName>
    <alternativeName>
        <fullName evidence="7">Peptidoglycan lytic transglycosylase</fullName>
    </alternativeName>
    <alternativeName>
        <fullName evidence="7">Peptidoglycan polymerization terminase</fullName>
    </alternativeName>
</protein>
<comment type="caution">
    <text evidence="8">The sequence shown here is derived from an EMBL/GenBank/DDBJ whole genome shotgun (WGS) entry which is preliminary data.</text>
</comment>
<dbReference type="GO" id="GO:0009252">
    <property type="term" value="P:peptidoglycan biosynthetic process"/>
    <property type="evidence" value="ECO:0007669"/>
    <property type="project" value="UniProtKB-UniRule"/>
</dbReference>
<evidence type="ECO:0000313" key="9">
    <source>
        <dbReference type="Proteomes" id="UP000178758"/>
    </source>
</evidence>
<dbReference type="PANTHER" id="PTHR30518:SF2">
    <property type="entry name" value="ENDOLYTIC MUREIN TRANSGLYCOSYLASE"/>
    <property type="match status" value="1"/>
</dbReference>
<dbReference type="Gene3D" id="3.30.1490.480">
    <property type="entry name" value="Endolytic murein transglycosylase"/>
    <property type="match status" value="1"/>
</dbReference>
<accession>A0A1F5DGI1</accession>
<keyword evidence="6 7" id="KW-0961">Cell wall biogenesis/degradation</keyword>
<dbReference type="NCBIfam" id="TIGR00247">
    <property type="entry name" value="endolytic transglycosylase MltG"/>
    <property type="match status" value="1"/>
</dbReference>
<dbReference type="Proteomes" id="UP000178758">
    <property type="component" value="Unassembled WGS sequence"/>
</dbReference>
<feature type="site" description="Important for catalytic activity" evidence="7">
    <location>
        <position position="206"/>
    </location>
</feature>
<evidence type="ECO:0000313" key="8">
    <source>
        <dbReference type="EMBL" id="OGD54282.1"/>
    </source>
</evidence>
<dbReference type="GO" id="GO:0008932">
    <property type="term" value="F:lytic endotransglycosylase activity"/>
    <property type="evidence" value="ECO:0007669"/>
    <property type="project" value="UniProtKB-UniRule"/>
</dbReference>
<dbReference type="GO" id="GO:0071555">
    <property type="term" value="P:cell wall organization"/>
    <property type="evidence" value="ECO:0007669"/>
    <property type="project" value="UniProtKB-KW"/>
</dbReference>
<evidence type="ECO:0000256" key="5">
    <source>
        <dbReference type="ARBA" id="ARBA00023239"/>
    </source>
</evidence>
<proteinExistence type="inferred from homology"/>
<keyword evidence="5 7" id="KW-0456">Lyase</keyword>
<evidence type="ECO:0000256" key="2">
    <source>
        <dbReference type="ARBA" id="ARBA00022692"/>
    </source>
</evidence>
<organism evidence="8 9">
    <name type="scientific">Candidatus Beckwithbacteria bacterium RBG_13_35_6</name>
    <dbReference type="NCBI Taxonomy" id="1797456"/>
    <lineage>
        <taxon>Bacteria</taxon>
        <taxon>Candidatus Beckwithiibacteriota</taxon>
    </lineage>
</organism>
<keyword evidence="2 7" id="KW-0812">Transmembrane</keyword>
<dbReference type="Pfam" id="PF02618">
    <property type="entry name" value="YceG"/>
    <property type="match status" value="1"/>
</dbReference>
<name>A0A1F5DGI1_9BACT</name>
<keyword evidence="4 7" id="KW-0472">Membrane</keyword>
<evidence type="ECO:0000256" key="4">
    <source>
        <dbReference type="ARBA" id="ARBA00023136"/>
    </source>
</evidence>
<reference evidence="8 9" key="1">
    <citation type="journal article" date="2016" name="Nat. Commun.">
        <title>Thousands of microbial genomes shed light on interconnected biogeochemical processes in an aquifer system.</title>
        <authorList>
            <person name="Anantharaman K."/>
            <person name="Brown C.T."/>
            <person name="Hug L.A."/>
            <person name="Sharon I."/>
            <person name="Castelle C.J."/>
            <person name="Probst A.J."/>
            <person name="Thomas B.C."/>
            <person name="Singh A."/>
            <person name="Wilkins M.J."/>
            <person name="Karaoz U."/>
            <person name="Brodie E.L."/>
            <person name="Williams K.H."/>
            <person name="Hubbard S.S."/>
            <person name="Banfield J.F."/>
        </authorList>
    </citation>
    <scope>NUCLEOTIDE SEQUENCE [LARGE SCALE GENOMIC DNA]</scope>
</reference>
<feature type="transmembrane region" description="Helical" evidence="7">
    <location>
        <begin position="7"/>
        <end position="26"/>
    </location>
</feature>
<dbReference type="EMBL" id="MEZJ01000017">
    <property type="protein sequence ID" value="OGD54282.1"/>
    <property type="molecule type" value="Genomic_DNA"/>
</dbReference>
<keyword evidence="3 7" id="KW-1133">Transmembrane helix</keyword>
<evidence type="ECO:0000256" key="1">
    <source>
        <dbReference type="ARBA" id="ARBA00022475"/>
    </source>
</evidence>
<dbReference type="EC" id="4.2.2.29" evidence="7"/>
<gene>
    <name evidence="7" type="primary">mltG</name>
    <name evidence="8" type="ORF">A3J78_02275</name>
</gene>
<comment type="catalytic activity">
    <reaction evidence="7">
        <text>a peptidoglycan chain = a peptidoglycan chain with N-acetyl-1,6-anhydromuramyl-[peptide] at the reducing end + a peptidoglycan chain with N-acetylglucosamine at the non-reducing end.</text>
        <dbReference type="EC" id="4.2.2.29"/>
    </reaction>
</comment>
<comment type="subcellular location">
    <subcellularLocation>
        <location evidence="7">Cell membrane</location>
        <topology evidence="7">Single-pass membrane protein</topology>
    </subcellularLocation>
</comment>
<evidence type="ECO:0000256" key="6">
    <source>
        <dbReference type="ARBA" id="ARBA00023316"/>
    </source>
</evidence>
<comment type="similarity">
    <text evidence="7">Belongs to the transglycosylase MltG family.</text>
</comment>
<dbReference type="InterPro" id="IPR003770">
    <property type="entry name" value="MLTG-like"/>
</dbReference>
<comment type="function">
    <text evidence="7">Functions as a peptidoglycan terminase that cleaves nascent peptidoglycan strands endolytically to terminate their elongation.</text>
</comment>
<dbReference type="GO" id="GO:0005886">
    <property type="term" value="C:plasma membrane"/>
    <property type="evidence" value="ECO:0007669"/>
    <property type="project" value="UniProtKB-SubCell"/>
</dbReference>
<sequence length="338" mass="38090">MFKKIFSWFLIFLFIISIPLIFINWWKKVNLPVDSNNKEAKIVVIPQGWSVEQIGEKLEQEKLIYNVFAFKLIVAKQGISQNLQAGDFRLSPSLSLFEIAQALTHGSLDIWVTIPEGLRKEEIAGLIMAVFTRQDISFDQDAFLQAVEDSEGMLFPDTYAFPKTAAVNEVVKIMNDNFATKFTKLSSETSLNQNQIVTLASIIEREAKYDDDRALVAGILLKRLKKGWPLEVDATLQYAKANNECQTGNPSAQGQVSETECDWWPIVFGEDKQIISPFNTYKNQGLPPASICNPGLAALKAAVLPQDSDYWFYLSDSTGKMHYAKTLEEHEANIAKHL</sequence>
<dbReference type="PANTHER" id="PTHR30518">
    <property type="entry name" value="ENDOLYTIC MUREIN TRANSGLYCOSYLASE"/>
    <property type="match status" value="1"/>
</dbReference>
<keyword evidence="1 7" id="KW-1003">Cell membrane</keyword>
<evidence type="ECO:0000256" key="7">
    <source>
        <dbReference type="HAMAP-Rule" id="MF_02065"/>
    </source>
</evidence>
<evidence type="ECO:0000256" key="3">
    <source>
        <dbReference type="ARBA" id="ARBA00022989"/>
    </source>
</evidence>
<dbReference type="AlphaFoldDB" id="A0A1F5DGI1"/>
<dbReference type="HAMAP" id="MF_02065">
    <property type="entry name" value="MltG"/>
    <property type="match status" value="1"/>
</dbReference>